<accession>A0A2P8H8E3</accession>
<dbReference type="EMBL" id="PYAV01000015">
    <property type="protein sequence ID" value="PSL42450.1"/>
    <property type="molecule type" value="Genomic_DNA"/>
</dbReference>
<dbReference type="Gene3D" id="3.30.310.70">
    <property type="entry name" value="TT1751-like domain"/>
    <property type="match status" value="1"/>
</dbReference>
<evidence type="ECO:0000313" key="3">
    <source>
        <dbReference type="Proteomes" id="UP000242310"/>
    </source>
</evidence>
<dbReference type="Pfam" id="PF03625">
    <property type="entry name" value="DUF302"/>
    <property type="match status" value="1"/>
</dbReference>
<comment type="caution">
    <text evidence="2">The sequence shown here is derived from an EMBL/GenBank/DDBJ whole genome shotgun (WGS) entry which is preliminary data.</text>
</comment>
<sequence length="128" mass="14430">MIGEVLQTKKPLEEVAASVEEELKANQFGVLWQLDIHEKLTEKEISVDEKYRVLEVCNPVEAKSILDEDPRAVAFLPCKVVLYTENDHTYVTMPRPTALFHGFESDKIAEVAQTVEDRMAASLKKALA</sequence>
<dbReference type="InterPro" id="IPR035923">
    <property type="entry name" value="TT1751-like_sf"/>
</dbReference>
<dbReference type="InterPro" id="IPR016796">
    <property type="entry name" value="UCP021774"/>
</dbReference>
<proteinExistence type="predicted"/>
<gene>
    <name evidence="2" type="ORF">B0H94_11554</name>
</gene>
<organism evidence="2 3">
    <name type="scientific">Salsuginibacillus halophilus</name>
    <dbReference type="NCBI Taxonomy" id="517424"/>
    <lineage>
        <taxon>Bacteria</taxon>
        <taxon>Bacillati</taxon>
        <taxon>Bacillota</taxon>
        <taxon>Bacilli</taxon>
        <taxon>Bacillales</taxon>
        <taxon>Bacillaceae</taxon>
        <taxon>Salsuginibacillus</taxon>
    </lineage>
</organism>
<dbReference type="PANTHER" id="PTHR38342:SF1">
    <property type="entry name" value="SLR5037 PROTEIN"/>
    <property type="match status" value="1"/>
</dbReference>
<evidence type="ECO:0000313" key="2">
    <source>
        <dbReference type="EMBL" id="PSL42450.1"/>
    </source>
</evidence>
<dbReference type="PANTHER" id="PTHR38342">
    <property type="entry name" value="SLR5037 PROTEIN"/>
    <property type="match status" value="1"/>
</dbReference>
<protein>
    <submittedName>
        <fullName evidence="2">Uncharacterized protein (DUF302 family)</fullName>
    </submittedName>
</protein>
<dbReference type="RefSeq" id="WP_106589731.1">
    <property type="nucleotide sequence ID" value="NZ_PYAV01000015.1"/>
</dbReference>
<dbReference type="AlphaFoldDB" id="A0A2P8H8E3"/>
<feature type="domain" description="DUF302" evidence="1">
    <location>
        <begin position="35"/>
        <end position="96"/>
    </location>
</feature>
<dbReference type="SUPFAM" id="SSF103247">
    <property type="entry name" value="TT1751-like"/>
    <property type="match status" value="1"/>
</dbReference>
<dbReference type="InterPro" id="IPR005180">
    <property type="entry name" value="DUF302"/>
</dbReference>
<name>A0A2P8H8E3_9BACI</name>
<keyword evidence="3" id="KW-1185">Reference proteome</keyword>
<dbReference type="OrthoDB" id="9791067at2"/>
<dbReference type="Proteomes" id="UP000242310">
    <property type="component" value="Unassembled WGS sequence"/>
</dbReference>
<dbReference type="CDD" id="cd14797">
    <property type="entry name" value="DUF302"/>
    <property type="match status" value="1"/>
</dbReference>
<evidence type="ECO:0000259" key="1">
    <source>
        <dbReference type="Pfam" id="PF03625"/>
    </source>
</evidence>
<reference evidence="2 3" key="1">
    <citation type="submission" date="2018-03" db="EMBL/GenBank/DDBJ databases">
        <title>Genomic Encyclopedia of Type Strains, Phase III (KMG-III): the genomes of soil and plant-associated and newly described type strains.</title>
        <authorList>
            <person name="Whitman W."/>
        </authorList>
    </citation>
    <scope>NUCLEOTIDE SEQUENCE [LARGE SCALE GENOMIC DNA]</scope>
    <source>
        <strain evidence="2 3">CGMCC 1.07653</strain>
    </source>
</reference>
<dbReference type="PIRSF" id="PIRSF021774">
    <property type="entry name" value="UCP021774"/>
    <property type="match status" value="1"/>
</dbReference>